<evidence type="ECO:0000313" key="7">
    <source>
        <dbReference type="EMBL" id="VVC24132.1"/>
    </source>
</evidence>
<evidence type="ECO:0000256" key="4">
    <source>
        <dbReference type="ARBA" id="ARBA00022840"/>
    </source>
</evidence>
<keyword evidence="2 7" id="KW-0436">Ligase</keyword>
<evidence type="ECO:0000313" key="8">
    <source>
        <dbReference type="Proteomes" id="UP000325440"/>
    </source>
</evidence>
<dbReference type="Gene3D" id="3.30.470.20">
    <property type="entry name" value="ATP-grasp fold, B domain"/>
    <property type="match status" value="1"/>
</dbReference>
<dbReference type="InterPro" id="IPR004344">
    <property type="entry name" value="TTL/TTLL_fam"/>
</dbReference>
<dbReference type="Proteomes" id="UP000325440">
    <property type="component" value="Unassembled WGS sequence"/>
</dbReference>
<keyword evidence="4" id="KW-0067">ATP-binding</keyword>
<dbReference type="PANTHER" id="PTHR12241:SF145">
    <property type="entry name" value="TUBULIN POLYGLUTAMYLASE TTLL5"/>
    <property type="match status" value="1"/>
</dbReference>
<protein>
    <recommendedName>
        <fullName evidence="5">Tubulin--tyrosine ligase-like protein 5</fullName>
    </recommendedName>
</protein>
<dbReference type="PROSITE" id="PS51221">
    <property type="entry name" value="TTL"/>
    <property type="match status" value="1"/>
</dbReference>
<dbReference type="GO" id="GO:0005524">
    <property type="term" value="F:ATP binding"/>
    <property type="evidence" value="ECO:0007669"/>
    <property type="project" value="UniProtKB-KW"/>
</dbReference>
<dbReference type="GO" id="GO:0015631">
    <property type="term" value="F:tubulin binding"/>
    <property type="evidence" value="ECO:0007669"/>
    <property type="project" value="TreeGrafter"/>
</dbReference>
<dbReference type="GO" id="GO:0000226">
    <property type="term" value="P:microtubule cytoskeleton organization"/>
    <property type="evidence" value="ECO:0007669"/>
    <property type="project" value="TreeGrafter"/>
</dbReference>
<dbReference type="OrthoDB" id="2016263at2759"/>
<evidence type="ECO:0000256" key="5">
    <source>
        <dbReference type="ARBA" id="ARBA00041448"/>
    </source>
</evidence>
<evidence type="ECO:0000256" key="6">
    <source>
        <dbReference type="ARBA" id="ARBA00049274"/>
    </source>
</evidence>
<evidence type="ECO:0000256" key="1">
    <source>
        <dbReference type="ARBA" id="ARBA00006820"/>
    </source>
</evidence>
<sequence>MDNITNKDRKNNEQYTKYTFSSSSGNTTCVFHQSALDGNLDDVPWKLVNMSYKLLNVDSKLVLTLLANHGFREVNPDSNDYNLLWSNNHINTKIISSLRPYQRVNHFPRSCELTRKDKLYKNIEIMSHRNGIKNFAFIPETYIMPKDYNRFISNQYRHRGLWIIKPFDLSRGRGITIIDYSFKDTQTSLKENVVVAKYIDNPLLVNGYKWDLRLYVLVTSFNPLVVYLYKEGLVRFATVKYVCDKSRINNRRMHLCNYSVNKGSPSYISLICTLWLHYIIMLIVSEQWNSDPQRENVGHKWSLGALLDHLRDEYGINTESLMQGIEDIIIKTIMSATSQMLPAINCFVPNNQNCFELYGFDILVDDKLKPWLIEVNLSPSLGIDSTLDSRIKSTMLCDLFTLIGIPIVDPTVFNCNQNVRRLKFDTIPRKKTNINMNHLTNDEKRLLKNTIDQNERSRGFMRIFPTYLSWKKYSSYLDNVNGIPRGSIIPPFYVKLIRNYNYFLNDHLFNENSSFCMNIRSDQDQCELSLKTIKKSLNDDKNISTDIAKLKETIVKYLKNGYIFSNLQARQTFSLYLTYISALLKKCALEKHYENPSSDLVLMFLIKASKNLSIPLEIKIPKSTLSTNKKTMEVFQLLQSFLFKYNYDTVKYTTQDNTKNCLPHKLFNLFISLARKEDIEEVISYSKHNWLSSAIHPVLNNTYGHSI</sequence>
<gene>
    <name evidence="7" type="ORF">CINCED_3A024498</name>
</gene>
<comment type="catalytic activity">
    <reaction evidence="6">
        <text>L-glutamyl-[protein] + L-glutamate + ATP = gamma-L-glutamyl-L-glutamyl-[protein] + ADP + phosphate + H(+)</text>
        <dbReference type="Rhea" id="RHEA:60144"/>
        <dbReference type="Rhea" id="RHEA-COMP:10208"/>
        <dbReference type="Rhea" id="RHEA-COMP:15517"/>
        <dbReference type="ChEBI" id="CHEBI:15378"/>
        <dbReference type="ChEBI" id="CHEBI:29973"/>
        <dbReference type="ChEBI" id="CHEBI:29985"/>
        <dbReference type="ChEBI" id="CHEBI:30616"/>
        <dbReference type="ChEBI" id="CHEBI:43474"/>
        <dbReference type="ChEBI" id="CHEBI:143622"/>
        <dbReference type="ChEBI" id="CHEBI:456216"/>
    </reaction>
    <physiologicalReaction direction="left-to-right" evidence="6">
        <dbReference type="Rhea" id="RHEA:60145"/>
    </physiologicalReaction>
</comment>
<dbReference type="AlphaFoldDB" id="A0A5E4M031"/>
<proteinExistence type="inferred from homology"/>
<keyword evidence="8" id="KW-1185">Reference proteome</keyword>
<comment type="similarity">
    <text evidence="1">Belongs to the tubulin--tyrosine ligase family.</text>
</comment>
<dbReference type="SUPFAM" id="SSF56059">
    <property type="entry name" value="Glutathione synthetase ATP-binding domain-like"/>
    <property type="match status" value="1"/>
</dbReference>
<dbReference type="GO" id="GO:0070740">
    <property type="term" value="F:tubulin-glutamic acid ligase activity"/>
    <property type="evidence" value="ECO:0007669"/>
    <property type="project" value="TreeGrafter"/>
</dbReference>
<organism evidence="7 8">
    <name type="scientific">Cinara cedri</name>
    <dbReference type="NCBI Taxonomy" id="506608"/>
    <lineage>
        <taxon>Eukaryota</taxon>
        <taxon>Metazoa</taxon>
        <taxon>Ecdysozoa</taxon>
        <taxon>Arthropoda</taxon>
        <taxon>Hexapoda</taxon>
        <taxon>Insecta</taxon>
        <taxon>Pterygota</taxon>
        <taxon>Neoptera</taxon>
        <taxon>Paraneoptera</taxon>
        <taxon>Hemiptera</taxon>
        <taxon>Sternorrhyncha</taxon>
        <taxon>Aphidomorpha</taxon>
        <taxon>Aphidoidea</taxon>
        <taxon>Aphididae</taxon>
        <taxon>Lachninae</taxon>
        <taxon>Cinara</taxon>
    </lineage>
</organism>
<dbReference type="GO" id="GO:0036064">
    <property type="term" value="C:ciliary basal body"/>
    <property type="evidence" value="ECO:0007669"/>
    <property type="project" value="TreeGrafter"/>
</dbReference>
<dbReference type="PANTHER" id="PTHR12241">
    <property type="entry name" value="TUBULIN POLYGLUTAMYLASE"/>
    <property type="match status" value="1"/>
</dbReference>
<reference evidence="7 8" key="1">
    <citation type="submission" date="2019-08" db="EMBL/GenBank/DDBJ databases">
        <authorList>
            <person name="Alioto T."/>
            <person name="Alioto T."/>
            <person name="Gomez Garrido J."/>
        </authorList>
    </citation>
    <scope>NUCLEOTIDE SEQUENCE [LARGE SCALE GENOMIC DNA]</scope>
</reference>
<keyword evidence="3" id="KW-0547">Nucleotide-binding</keyword>
<evidence type="ECO:0000256" key="2">
    <source>
        <dbReference type="ARBA" id="ARBA00022598"/>
    </source>
</evidence>
<dbReference type="Pfam" id="PF03133">
    <property type="entry name" value="TTL"/>
    <property type="match status" value="2"/>
</dbReference>
<dbReference type="EMBL" id="CABPRJ010000001">
    <property type="protein sequence ID" value="VVC24132.1"/>
    <property type="molecule type" value="Genomic_DNA"/>
</dbReference>
<evidence type="ECO:0000256" key="3">
    <source>
        <dbReference type="ARBA" id="ARBA00022741"/>
    </source>
</evidence>
<name>A0A5E4M031_9HEMI</name>
<accession>A0A5E4M031</accession>